<dbReference type="InterPro" id="IPR001764">
    <property type="entry name" value="Glyco_hydro_3_N"/>
</dbReference>
<dbReference type="InterPro" id="IPR036881">
    <property type="entry name" value="Glyco_hydro_3_C_sf"/>
</dbReference>
<comment type="pathway">
    <text evidence="3 14">Glycan metabolism; cellulose degradation.</text>
</comment>
<dbReference type="InterPro" id="IPR017853">
    <property type="entry name" value="GH"/>
</dbReference>
<dbReference type="InterPro" id="IPR026891">
    <property type="entry name" value="Fn3-like"/>
</dbReference>
<dbReference type="KEGG" id="cmt:CCM_00791"/>
<dbReference type="Pfam" id="PF14310">
    <property type="entry name" value="Fn3-like"/>
    <property type="match status" value="1"/>
</dbReference>
<evidence type="ECO:0000256" key="15">
    <source>
        <dbReference type="SAM" id="SignalP"/>
    </source>
</evidence>
<evidence type="ECO:0000259" key="16">
    <source>
        <dbReference type="SMART" id="SM01217"/>
    </source>
</evidence>
<name>G3J632_CORMM</name>
<dbReference type="HOGENOM" id="CLU_004542_2_1_1"/>
<keyword evidence="8 14" id="KW-0378">Hydrolase</keyword>
<keyword evidence="12 14" id="KW-0326">Glycosidase</keyword>
<dbReference type="InterPro" id="IPR036962">
    <property type="entry name" value="Glyco_hydro_3_N_sf"/>
</dbReference>
<keyword evidence="6" id="KW-0964">Secreted</keyword>
<dbReference type="Pfam" id="PF00933">
    <property type="entry name" value="Glyco_hydro_3"/>
    <property type="match status" value="1"/>
</dbReference>
<keyword evidence="18" id="KW-1185">Reference proteome</keyword>
<comment type="catalytic activity">
    <reaction evidence="1 14">
        <text>Hydrolysis of terminal, non-reducing beta-D-glucosyl residues with release of beta-D-glucose.</text>
        <dbReference type="EC" id="3.2.1.21"/>
    </reaction>
</comment>
<dbReference type="PANTHER" id="PTHR42715">
    <property type="entry name" value="BETA-GLUCOSIDASE"/>
    <property type="match status" value="1"/>
</dbReference>
<organism evidence="17 18">
    <name type="scientific">Cordyceps militaris (strain CM01)</name>
    <name type="common">Caterpillar fungus</name>
    <dbReference type="NCBI Taxonomy" id="983644"/>
    <lineage>
        <taxon>Eukaryota</taxon>
        <taxon>Fungi</taxon>
        <taxon>Dikarya</taxon>
        <taxon>Ascomycota</taxon>
        <taxon>Pezizomycotina</taxon>
        <taxon>Sordariomycetes</taxon>
        <taxon>Hypocreomycetidae</taxon>
        <taxon>Hypocreales</taxon>
        <taxon>Cordycipitaceae</taxon>
        <taxon>Cordyceps</taxon>
    </lineage>
</organism>
<dbReference type="GO" id="GO:0030245">
    <property type="term" value="P:cellulose catabolic process"/>
    <property type="evidence" value="ECO:0007669"/>
    <property type="project" value="UniProtKB-UniPathway"/>
</dbReference>
<keyword evidence="10" id="KW-0325">Glycoprotein</keyword>
<reference evidence="17 18" key="1">
    <citation type="journal article" date="2011" name="Genome Biol.">
        <title>Genome sequence of the insect pathogenic fungus Cordyceps militaris, a valued traditional Chinese medicine.</title>
        <authorList>
            <person name="Zheng P."/>
            <person name="Xia Y."/>
            <person name="Xiao G."/>
            <person name="Xiong C."/>
            <person name="Hu X."/>
            <person name="Zhang S."/>
            <person name="Zheng H."/>
            <person name="Huang Y."/>
            <person name="Zhou Y."/>
            <person name="Wang S."/>
            <person name="Zhao G.P."/>
            <person name="Liu X."/>
            <person name="St Leger R.J."/>
            <person name="Wang C."/>
        </authorList>
    </citation>
    <scope>NUCLEOTIDE SEQUENCE [LARGE SCALE GENOMIC DNA]</scope>
    <source>
        <strain evidence="17 18">CM01</strain>
    </source>
</reference>
<dbReference type="EC" id="3.2.1.21" evidence="5 14"/>
<evidence type="ECO:0000256" key="7">
    <source>
        <dbReference type="ARBA" id="ARBA00022729"/>
    </source>
</evidence>
<feature type="signal peptide" evidence="15">
    <location>
        <begin position="1"/>
        <end position="17"/>
    </location>
</feature>
<evidence type="ECO:0000256" key="5">
    <source>
        <dbReference type="ARBA" id="ARBA00012744"/>
    </source>
</evidence>
<dbReference type="RefSeq" id="XP_006666013.1">
    <property type="nucleotide sequence ID" value="XM_006665950.1"/>
</dbReference>
<dbReference type="SUPFAM" id="SSF51445">
    <property type="entry name" value="(Trans)glycosidases"/>
    <property type="match status" value="1"/>
</dbReference>
<dbReference type="OrthoDB" id="416222at2759"/>
<dbReference type="Gene3D" id="2.60.40.10">
    <property type="entry name" value="Immunoglobulins"/>
    <property type="match status" value="1"/>
</dbReference>
<evidence type="ECO:0000313" key="18">
    <source>
        <dbReference type="Proteomes" id="UP000001610"/>
    </source>
</evidence>
<evidence type="ECO:0000256" key="13">
    <source>
        <dbReference type="ARBA" id="ARBA00023326"/>
    </source>
</evidence>
<evidence type="ECO:0000256" key="14">
    <source>
        <dbReference type="RuleBase" id="RU361161"/>
    </source>
</evidence>
<evidence type="ECO:0000256" key="10">
    <source>
        <dbReference type="ARBA" id="ARBA00023180"/>
    </source>
</evidence>
<comment type="similarity">
    <text evidence="4 14">Belongs to the glycosyl hydrolase 3 family.</text>
</comment>
<sequence>MLLPLLASLALLHPAVGRQTYLRSEADAYQHSPDVLPSPQISGQNEWADAFVKAKAMVDQMTLEEKVNTRSSLTLLNCTDTVQVTLTGGVDLKSGCSGTIAGIPRLKFPGLCLNDAGNGVRATDNVSGFASGIGVGASWNKDLARKRGAALGGENRRKGVNVMLGPVVGPAWTVVKGGRNWEGSSADPYLSGVLSAETVRGVQSQNVMTSVKVCWQALAVTWEDGALTLLQHYIGNEQELYRAPEGDIAAVSSNIDDKTMHELYLWPFVDLVKAGAANVMCSYNRLNQTYACGNSKTLNGLLKTELGFQGFVVSDWGAQHSFSDAPNGLDMGMPNSDPFWGANLVNAVKNGTLAESRVTDMAMRIIASWYQLKQDDPSFPEPGIGMPGNLSAPHRIIEGRDPADLPVILQGAIESHVLVKNDHNTLPLKAPKLVSVFGYSANTPPAWTAATDADGTWRYGLAPVLGLDAATSPIGGRGTMFGGGGSGAITPQTHVSPQDALVARAAKDGFTLRQDLTSATPTTTVDPASDVCLVFGNAWAREGNDRPQLEDAYTDSLVRAVADRCARTVVVLHNAGPRLVGGFADDPNVTAILFAHLPGQQAGDAVVALLWGDANPSGKLPYTVARSAADYGPLLDPQAQGGKSPQAYFPQGVYTDYKYFERAHVAPQYEFGFGLSYTRFDYADMVVRRAAAPAAEYPSGGVVSGGPSDLWDVVATVKCTLVNGGKVAGAEAVQLYVRFPGMQAKQLRGFEKPVLRPGESTEVSFELTRRDLSVWNTDVQKWQLQRGSYQVYIGRSSSKLPLMAHLTV</sequence>
<dbReference type="InterPro" id="IPR050288">
    <property type="entry name" value="Cellulose_deg_GH3"/>
</dbReference>
<accession>G3J632</accession>
<dbReference type="AlphaFoldDB" id="G3J632"/>
<evidence type="ECO:0000256" key="11">
    <source>
        <dbReference type="ARBA" id="ARBA00023277"/>
    </source>
</evidence>
<dbReference type="EMBL" id="JH126399">
    <property type="protein sequence ID" value="EGX96136.1"/>
    <property type="molecule type" value="Genomic_DNA"/>
</dbReference>
<dbReference type="PRINTS" id="PR00133">
    <property type="entry name" value="GLHYDRLASE3"/>
</dbReference>
<comment type="subcellular location">
    <subcellularLocation>
        <location evidence="2">Secreted</location>
    </subcellularLocation>
</comment>
<dbReference type="InterPro" id="IPR002772">
    <property type="entry name" value="Glyco_hydro_3_C"/>
</dbReference>
<feature type="domain" description="Fibronectin type III-like" evidence="16">
    <location>
        <begin position="731"/>
        <end position="797"/>
    </location>
</feature>
<keyword evidence="13 14" id="KW-0624">Polysaccharide degradation</keyword>
<evidence type="ECO:0000256" key="8">
    <source>
        <dbReference type="ARBA" id="ARBA00022801"/>
    </source>
</evidence>
<dbReference type="GeneID" id="18162825"/>
<dbReference type="Gene3D" id="3.20.20.300">
    <property type="entry name" value="Glycoside hydrolase, family 3, N-terminal domain"/>
    <property type="match status" value="1"/>
</dbReference>
<evidence type="ECO:0000256" key="9">
    <source>
        <dbReference type="ARBA" id="ARBA00023001"/>
    </source>
</evidence>
<dbReference type="VEuPathDB" id="FungiDB:CCM_00791"/>
<dbReference type="PANTHER" id="PTHR42715:SF5">
    <property type="entry name" value="BETA-GLUCOSIDASE M-RELATED"/>
    <property type="match status" value="1"/>
</dbReference>
<evidence type="ECO:0000256" key="1">
    <source>
        <dbReference type="ARBA" id="ARBA00000448"/>
    </source>
</evidence>
<dbReference type="GO" id="GO:0005576">
    <property type="term" value="C:extracellular region"/>
    <property type="evidence" value="ECO:0007669"/>
    <property type="project" value="UniProtKB-SubCell"/>
</dbReference>
<dbReference type="SUPFAM" id="SSF52279">
    <property type="entry name" value="Beta-D-glucan exohydrolase, C-terminal domain"/>
    <property type="match status" value="1"/>
</dbReference>
<proteinExistence type="inferred from homology"/>
<dbReference type="UniPathway" id="UPA00696"/>
<dbReference type="OMA" id="DERIWYF"/>
<dbReference type="Gene3D" id="3.40.50.1700">
    <property type="entry name" value="Glycoside hydrolase family 3 C-terminal domain"/>
    <property type="match status" value="1"/>
</dbReference>
<dbReference type="InterPro" id="IPR013783">
    <property type="entry name" value="Ig-like_fold"/>
</dbReference>
<dbReference type="SMART" id="SM01217">
    <property type="entry name" value="Fn3_like"/>
    <property type="match status" value="1"/>
</dbReference>
<evidence type="ECO:0000256" key="6">
    <source>
        <dbReference type="ARBA" id="ARBA00022525"/>
    </source>
</evidence>
<evidence type="ECO:0000256" key="4">
    <source>
        <dbReference type="ARBA" id="ARBA00005336"/>
    </source>
</evidence>
<evidence type="ECO:0000256" key="12">
    <source>
        <dbReference type="ARBA" id="ARBA00023295"/>
    </source>
</evidence>
<gene>
    <name evidence="17" type="ORF">CCM_00791</name>
</gene>
<dbReference type="InParanoid" id="G3J632"/>
<keyword evidence="9" id="KW-0136">Cellulose degradation</keyword>
<dbReference type="PROSITE" id="PS00775">
    <property type="entry name" value="GLYCOSYL_HYDROL_F3"/>
    <property type="match status" value="1"/>
</dbReference>
<keyword evidence="11 14" id="KW-0119">Carbohydrate metabolism</keyword>
<evidence type="ECO:0000256" key="3">
    <source>
        <dbReference type="ARBA" id="ARBA00004987"/>
    </source>
</evidence>
<dbReference type="InterPro" id="IPR019800">
    <property type="entry name" value="Glyco_hydro_3_AS"/>
</dbReference>
<dbReference type="Proteomes" id="UP000001610">
    <property type="component" value="Unassembled WGS sequence"/>
</dbReference>
<evidence type="ECO:0000313" key="17">
    <source>
        <dbReference type="EMBL" id="EGX96136.1"/>
    </source>
</evidence>
<evidence type="ECO:0000256" key="2">
    <source>
        <dbReference type="ARBA" id="ARBA00004613"/>
    </source>
</evidence>
<keyword evidence="7 15" id="KW-0732">Signal</keyword>
<dbReference type="eggNOG" id="ENOG502QR4D">
    <property type="taxonomic scope" value="Eukaryota"/>
</dbReference>
<protein>
    <recommendedName>
        <fullName evidence="5 14">beta-glucosidase</fullName>
        <ecNumber evidence="5 14">3.2.1.21</ecNumber>
    </recommendedName>
</protein>
<dbReference type="GO" id="GO:0008422">
    <property type="term" value="F:beta-glucosidase activity"/>
    <property type="evidence" value="ECO:0007669"/>
    <property type="project" value="UniProtKB-EC"/>
</dbReference>
<dbReference type="Pfam" id="PF01915">
    <property type="entry name" value="Glyco_hydro_3_C"/>
    <property type="match status" value="1"/>
</dbReference>
<dbReference type="STRING" id="983644.G3J632"/>
<feature type="chain" id="PRO_5003446156" description="beta-glucosidase" evidence="15">
    <location>
        <begin position="18"/>
        <end position="808"/>
    </location>
</feature>